<keyword evidence="5" id="KW-1185">Reference proteome</keyword>
<dbReference type="SMART" id="SM00032">
    <property type="entry name" value="CCP"/>
    <property type="match status" value="1"/>
</dbReference>
<organism evidence="4 5">
    <name type="scientific">Teladorsagia circumcincta</name>
    <name type="common">Brown stomach worm</name>
    <name type="synonym">Ostertagia circumcincta</name>
    <dbReference type="NCBI Taxonomy" id="45464"/>
    <lineage>
        <taxon>Eukaryota</taxon>
        <taxon>Metazoa</taxon>
        <taxon>Ecdysozoa</taxon>
        <taxon>Nematoda</taxon>
        <taxon>Chromadorea</taxon>
        <taxon>Rhabditida</taxon>
        <taxon>Rhabditina</taxon>
        <taxon>Rhabditomorpha</taxon>
        <taxon>Strongyloidea</taxon>
        <taxon>Trichostrongylidae</taxon>
        <taxon>Teladorsagia</taxon>
    </lineage>
</organism>
<evidence type="ECO:0000259" key="3">
    <source>
        <dbReference type="SMART" id="SM00032"/>
    </source>
</evidence>
<gene>
    <name evidence="4" type="ORF">TELCIR_09471</name>
</gene>
<dbReference type="InterPro" id="IPR035976">
    <property type="entry name" value="Sushi/SCR/CCP_sf"/>
</dbReference>
<dbReference type="Proteomes" id="UP000230423">
    <property type="component" value="Unassembled WGS sequence"/>
</dbReference>
<feature type="domain" description="Sushi" evidence="3">
    <location>
        <begin position="23"/>
        <end position="77"/>
    </location>
</feature>
<feature type="signal peptide" evidence="2">
    <location>
        <begin position="1"/>
        <end position="20"/>
    </location>
</feature>
<sequence>MKRFTLCLATITALIYSAHALNCPPVAPPLGGTTSFTGEPREGAVAVGQCPLGQILNGPSIITCTNGAWSPLAFGICSPAGTGGALGLPPPPGGLGGLGGLGTGLPPAPGTGLGGGLGTGCKFL</sequence>
<dbReference type="CDD" id="cd00033">
    <property type="entry name" value="CCP"/>
    <property type="match status" value="1"/>
</dbReference>
<keyword evidence="2" id="KW-0732">Signal</keyword>
<evidence type="ECO:0000313" key="4">
    <source>
        <dbReference type="EMBL" id="PIO68728.1"/>
    </source>
</evidence>
<keyword evidence="1" id="KW-1015">Disulfide bond</keyword>
<proteinExistence type="predicted"/>
<dbReference type="SUPFAM" id="SSF57535">
    <property type="entry name" value="Complement control module/SCR domain"/>
    <property type="match status" value="1"/>
</dbReference>
<feature type="chain" id="PRO_5013701637" description="Sushi domain-containing protein" evidence="2">
    <location>
        <begin position="21"/>
        <end position="124"/>
    </location>
</feature>
<dbReference type="AlphaFoldDB" id="A0A2G9UEQ6"/>
<dbReference type="InterPro" id="IPR000436">
    <property type="entry name" value="Sushi_SCR_CCP_dom"/>
</dbReference>
<evidence type="ECO:0000313" key="5">
    <source>
        <dbReference type="Proteomes" id="UP000230423"/>
    </source>
</evidence>
<accession>A0A2G9UEQ6</accession>
<evidence type="ECO:0000256" key="1">
    <source>
        <dbReference type="ARBA" id="ARBA00023157"/>
    </source>
</evidence>
<evidence type="ECO:0000256" key="2">
    <source>
        <dbReference type="SAM" id="SignalP"/>
    </source>
</evidence>
<protein>
    <recommendedName>
        <fullName evidence="3">Sushi domain-containing protein</fullName>
    </recommendedName>
</protein>
<dbReference type="EMBL" id="KZ346959">
    <property type="protein sequence ID" value="PIO68728.1"/>
    <property type="molecule type" value="Genomic_DNA"/>
</dbReference>
<reference evidence="4 5" key="1">
    <citation type="submission" date="2015-09" db="EMBL/GenBank/DDBJ databases">
        <title>Draft genome of the parasitic nematode Teladorsagia circumcincta isolate WARC Sus (inbred).</title>
        <authorList>
            <person name="Mitreva M."/>
        </authorList>
    </citation>
    <scope>NUCLEOTIDE SEQUENCE [LARGE SCALE GENOMIC DNA]</scope>
    <source>
        <strain evidence="4 5">S</strain>
    </source>
</reference>
<name>A0A2G9UEQ6_TELCI</name>
<dbReference type="OrthoDB" id="6480633at2759"/>
<dbReference type="Gene3D" id="2.10.70.10">
    <property type="entry name" value="Complement Module, domain 1"/>
    <property type="match status" value="1"/>
</dbReference>